<evidence type="ECO:0000259" key="4">
    <source>
        <dbReference type="SMART" id="SM00646"/>
    </source>
</evidence>
<feature type="domain" description="MurNAc-LAA" evidence="4">
    <location>
        <begin position="78"/>
        <end position="188"/>
    </location>
</feature>
<organism evidence="5 6">
    <name type="scientific">Onishia taeanensis</name>
    <dbReference type="NCBI Taxonomy" id="284577"/>
    <lineage>
        <taxon>Bacteria</taxon>
        <taxon>Pseudomonadati</taxon>
        <taxon>Pseudomonadota</taxon>
        <taxon>Gammaproteobacteria</taxon>
        <taxon>Oceanospirillales</taxon>
        <taxon>Halomonadaceae</taxon>
        <taxon>Onishia</taxon>
    </lineage>
</organism>
<protein>
    <recommendedName>
        <fullName evidence="2">N-acetylmuramoyl-L-alanine amidase</fullName>
        <ecNumber evidence="2">3.5.1.28</ecNumber>
    </recommendedName>
</protein>
<dbReference type="Gene3D" id="3.40.630.40">
    <property type="entry name" value="Zn-dependent exopeptidases"/>
    <property type="match status" value="1"/>
</dbReference>
<evidence type="ECO:0000313" key="5">
    <source>
        <dbReference type="EMBL" id="SDF69387.1"/>
    </source>
</evidence>
<dbReference type="InterPro" id="IPR002508">
    <property type="entry name" value="MurNAc-LAA_cat"/>
</dbReference>
<sequence>MRWITEVDAVPQAAPQARTVMVSAGHSDTTPGAAANGYREADLVCEFRSLTSQALAKRGIRHLTDGEGMINLPLREAVDIARRADIAIEFHCNAGGPKASGVETLSRPEHYRLGEALCAVTADVLGIANRGAKPEDAGPHSRLAFVSDGGGLILELCFITSKHDLASFLSGKRGLADEIARVVADAARIQ</sequence>
<evidence type="ECO:0000313" key="6">
    <source>
        <dbReference type="Proteomes" id="UP000198641"/>
    </source>
</evidence>
<dbReference type="STRING" id="284577.SAMN05216571_101245"/>
<dbReference type="InterPro" id="IPR050695">
    <property type="entry name" value="N-acetylmuramoyl_amidase_3"/>
</dbReference>
<comment type="catalytic activity">
    <reaction evidence="1">
        <text>Hydrolyzes the link between N-acetylmuramoyl residues and L-amino acid residues in certain cell-wall glycopeptides.</text>
        <dbReference type="EC" id="3.5.1.28"/>
    </reaction>
</comment>
<evidence type="ECO:0000256" key="3">
    <source>
        <dbReference type="ARBA" id="ARBA00022801"/>
    </source>
</evidence>
<accession>A0A1G7N672</accession>
<reference evidence="5 6" key="1">
    <citation type="submission" date="2016-10" db="EMBL/GenBank/DDBJ databases">
        <authorList>
            <person name="de Groot N.N."/>
        </authorList>
    </citation>
    <scope>NUCLEOTIDE SEQUENCE [LARGE SCALE GENOMIC DNA]</scope>
    <source>
        <strain evidence="5 6">BH539</strain>
    </source>
</reference>
<dbReference type="GO" id="GO:0030288">
    <property type="term" value="C:outer membrane-bounded periplasmic space"/>
    <property type="evidence" value="ECO:0007669"/>
    <property type="project" value="TreeGrafter"/>
</dbReference>
<dbReference type="GO" id="GO:0008745">
    <property type="term" value="F:N-acetylmuramoyl-L-alanine amidase activity"/>
    <property type="evidence" value="ECO:0007669"/>
    <property type="project" value="UniProtKB-EC"/>
</dbReference>
<proteinExistence type="predicted"/>
<dbReference type="PANTHER" id="PTHR30404">
    <property type="entry name" value="N-ACETYLMURAMOYL-L-ALANINE AMIDASE"/>
    <property type="match status" value="1"/>
</dbReference>
<dbReference type="PANTHER" id="PTHR30404:SF0">
    <property type="entry name" value="N-ACETYLMURAMOYL-L-ALANINE AMIDASE AMIC"/>
    <property type="match status" value="1"/>
</dbReference>
<dbReference type="AlphaFoldDB" id="A0A1G7N672"/>
<dbReference type="EMBL" id="FNCI01000001">
    <property type="protein sequence ID" value="SDF69387.1"/>
    <property type="molecule type" value="Genomic_DNA"/>
</dbReference>
<dbReference type="CDD" id="cd02696">
    <property type="entry name" value="MurNAc-LAA"/>
    <property type="match status" value="1"/>
</dbReference>
<gene>
    <name evidence="5" type="ORF">SAMN05216571_101245</name>
</gene>
<dbReference type="SMART" id="SM00646">
    <property type="entry name" value="Ami_3"/>
    <property type="match status" value="1"/>
</dbReference>
<name>A0A1G7N672_9GAMM</name>
<dbReference type="Pfam" id="PF01520">
    <property type="entry name" value="Amidase_3"/>
    <property type="match status" value="1"/>
</dbReference>
<keyword evidence="6" id="KW-1185">Reference proteome</keyword>
<keyword evidence="3" id="KW-0378">Hydrolase</keyword>
<dbReference type="EC" id="3.5.1.28" evidence="2"/>
<dbReference type="RefSeq" id="WP_175491591.1">
    <property type="nucleotide sequence ID" value="NZ_FNCI01000001.1"/>
</dbReference>
<evidence type="ECO:0000256" key="1">
    <source>
        <dbReference type="ARBA" id="ARBA00001561"/>
    </source>
</evidence>
<evidence type="ECO:0000256" key="2">
    <source>
        <dbReference type="ARBA" id="ARBA00011901"/>
    </source>
</evidence>
<dbReference type="SUPFAM" id="SSF53187">
    <property type="entry name" value="Zn-dependent exopeptidases"/>
    <property type="match status" value="1"/>
</dbReference>
<dbReference type="GO" id="GO:0009253">
    <property type="term" value="P:peptidoglycan catabolic process"/>
    <property type="evidence" value="ECO:0007669"/>
    <property type="project" value="InterPro"/>
</dbReference>
<dbReference type="Proteomes" id="UP000198641">
    <property type="component" value="Unassembled WGS sequence"/>
</dbReference>